<dbReference type="EMBL" id="ADMC01000027">
    <property type="protein sequence ID" value="EHP45936.1"/>
    <property type="molecule type" value="Genomic_DNA"/>
</dbReference>
<reference evidence="1 2" key="1">
    <citation type="submission" date="2012-01" db="EMBL/GenBank/DDBJ databases">
        <title>The Genome Sequence of Odoribacter laneus YIT 12061.</title>
        <authorList>
            <consortium name="The Broad Institute Genome Sequencing Platform"/>
            <person name="Earl A."/>
            <person name="Ward D."/>
            <person name="Feldgarden M."/>
            <person name="Gevers D."/>
            <person name="Morotomi M."/>
            <person name="Young S.K."/>
            <person name="Zeng Q."/>
            <person name="Gargeya S."/>
            <person name="Fitzgerald M."/>
            <person name="Haas B."/>
            <person name="Abouelleil A."/>
            <person name="Alvarado L."/>
            <person name="Arachchi H.M."/>
            <person name="Berlin A."/>
            <person name="Chapman S.B."/>
            <person name="Gearin G."/>
            <person name="Goldberg J."/>
            <person name="Griggs A."/>
            <person name="Gujja S."/>
            <person name="Hansen M."/>
            <person name="Heiman D."/>
            <person name="Howarth C."/>
            <person name="Larimer J."/>
            <person name="Lui A."/>
            <person name="MacDonald P.J.P."/>
            <person name="McCowen C."/>
            <person name="Montmayeur A."/>
            <person name="Murphy C."/>
            <person name="Neiman D."/>
            <person name="Pearson M."/>
            <person name="Priest M."/>
            <person name="Roberts A."/>
            <person name="Saif S."/>
            <person name="Shea T."/>
            <person name="Sisk P."/>
            <person name="Stolte C."/>
            <person name="Sykes S."/>
            <person name="Wortman J."/>
            <person name="Nusbaum C."/>
            <person name="Birren B."/>
        </authorList>
    </citation>
    <scope>NUCLEOTIDE SEQUENCE [LARGE SCALE GENOMIC DNA]</scope>
    <source>
        <strain evidence="1 2">YIT 12061</strain>
    </source>
</reference>
<accession>H1DJT6</accession>
<dbReference type="AlphaFoldDB" id="H1DJT6"/>
<evidence type="ECO:0000313" key="2">
    <source>
        <dbReference type="Proteomes" id="UP000004892"/>
    </source>
</evidence>
<dbReference type="STRING" id="742817.HMPREF9449_02522"/>
<proteinExistence type="predicted"/>
<dbReference type="Proteomes" id="UP000004892">
    <property type="component" value="Unassembled WGS sequence"/>
</dbReference>
<name>H1DJT6_9BACT</name>
<evidence type="ECO:0000313" key="1">
    <source>
        <dbReference type="EMBL" id="EHP45936.1"/>
    </source>
</evidence>
<comment type="caution">
    <text evidence="1">The sequence shown here is derived from an EMBL/GenBank/DDBJ whole genome shotgun (WGS) entry which is preliminary data.</text>
</comment>
<protein>
    <submittedName>
        <fullName evidence="1">Uncharacterized protein</fullName>
    </submittedName>
</protein>
<keyword evidence="2" id="KW-1185">Reference proteome</keyword>
<gene>
    <name evidence="1" type="ORF">HMPREF9449_02522</name>
</gene>
<organism evidence="1 2">
    <name type="scientific">Odoribacter laneus YIT 12061</name>
    <dbReference type="NCBI Taxonomy" id="742817"/>
    <lineage>
        <taxon>Bacteria</taxon>
        <taxon>Pseudomonadati</taxon>
        <taxon>Bacteroidota</taxon>
        <taxon>Bacteroidia</taxon>
        <taxon>Bacteroidales</taxon>
        <taxon>Odoribacteraceae</taxon>
        <taxon>Odoribacter</taxon>
    </lineage>
</organism>
<dbReference type="HOGENOM" id="CLU_3397632_0_0_10"/>
<sequence length="31" mass="3792">MSKVIVKKVFNEEYQVLLVYKKYKLILIDFV</sequence>